<name>A0AAU9K5J0_9CILI</name>
<dbReference type="Pfam" id="PF00520">
    <property type="entry name" value="Ion_trans"/>
    <property type="match status" value="1"/>
</dbReference>
<keyword evidence="2 5" id="KW-0812">Transmembrane</keyword>
<organism evidence="7 8">
    <name type="scientific">Blepharisma stoltei</name>
    <dbReference type="NCBI Taxonomy" id="1481888"/>
    <lineage>
        <taxon>Eukaryota</taxon>
        <taxon>Sar</taxon>
        <taxon>Alveolata</taxon>
        <taxon>Ciliophora</taxon>
        <taxon>Postciliodesmatophora</taxon>
        <taxon>Heterotrichea</taxon>
        <taxon>Heterotrichida</taxon>
        <taxon>Blepharismidae</taxon>
        <taxon>Blepharisma</taxon>
    </lineage>
</organism>
<sequence length="234" mass="26958">MSTRKDIGLYSPSDVLSTNQLLKTRQNHCKLCMNRAYFSKYTRVGYIIVIILCAIGIVWTLLSHGQFPDNMWFWLLEGLVTVLIAFEVCVRMYIQNCHAYWKSLSNIFDLIVVIVCIVAISIGLWDSDIDEDIGGITGEVLMILRTILQFLRVIVFLKNQQKAQLTALKMIDFSQLAEAKDNSHIKLNENNKPPPVTEENEERFNFMRHSDTDIFHAKTMHKLDLSTDSQVLKE</sequence>
<evidence type="ECO:0000313" key="7">
    <source>
        <dbReference type="EMBL" id="CAG9333271.1"/>
    </source>
</evidence>
<feature type="transmembrane region" description="Helical" evidence="5">
    <location>
        <begin position="71"/>
        <end position="94"/>
    </location>
</feature>
<evidence type="ECO:0000256" key="4">
    <source>
        <dbReference type="ARBA" id="ARBA00023136"/>
    </source>
</evidence>
<comment type="caution">
    <text evidence="7">The sequence shown here is derived from an EMBL/GenBank/DDBJ whole genome shotgun (WGS) entry which is preliminary data.</text>
</comment>
<keyword evidence="8" id="KW-1185">Reference proteome</keyword>
<dbReference type="SUPFAM" id="SSF81324">
    <property type="entry name" value="Voltage-gated potassium channels"/>
    <property type="match status" value="1"/>
</dbReference>
<feature type="transmembrane region" description="Helical" evidence="5">
    <location>
        <begin position="136"/>
        <end position="157"/>
    </location>
</feature>
<reference evidence="7" key="1">
    <citation type="submission" date="2021-09" db="EMBL/GenBank/DDBJ databases">
        <authorList>
            <consortium name="AG Swart"/>
            <person name="Singh M."/>
            <person name="Singh A."/>
            <person name="Seah K."/>
            <person name="Emmerich C."/>
        </authorList>
    </citation>
    <scope>NUCLEOTIDE SEQUENCE</scope>
    <source>
        <strain evidence="7">ATCC30299</strain>
    </source>
</reference>
<feature type="domain" description="Ion transport" evidence="6">
    <location>
        <begin position="47"/>
        <end position="159"/>
    </location>
</feature>
<accession>A0AAU9K5J0</accession>
<dbReference type="GO" id="GO:0005216">
    <property type="term" value="F:monoatomic ion channel activity"/>
    <property type="evidence" value="ECO:0007669"/>
    <property type="project" value="InterPro"/>
</dbReference>
<proteinExistence type="predicted"/>
<evidence type="ECO:0000313" key="8">
    <source>
        <dbReference type="Proteomes" id="UP001162131"/>
    </source>
</evidence>
<evidence type="ECO:0000256" key="5">
    <source>
        <dbReference type="SAM" id="Phobius"/>
    </source>
</evidence>
<dbReference type="Proteomes" id="UP001162131">
    <property type="component" value="Unassembled WGS sequence"/>
</dbReference>
<evidence type="ECO:0000256" key="2">
    <source>
        <dbReference type="ARBA" id="ARBA00022692"/>
    </source>
</evidence>
<dbReference type="EMBL" id="CAJZBQ010000056">
    <property type="protein sequence ID" value="CAG9333271.1"/>
    <property type="molecule type" value="Genomic_DNA"/>
</dbReference>
<feature type="transmembrane region" description="Helical" evidence="5">
    <location>
        <begin position="44"/>
        <end position="65"/>
    </location>
</feature>
<evidence type="ECO:0000259" key="6">
    <source>
        <dbReference type="Pfam" id="PF00520"/>
    </source>
</evidence>
<evidence type="ECO:0000256" key="1">
    <source>
        <dbReference type="ARBA" id="ARBA00004141"/>
    </source>
</evidence>
<gene>
    <name evidence="7" type="ORF">BSTOLATCC_MIC58088</name>
</gene>
<protein>
    <recommendedName>
        <fullName evidence="6">Ion transport domain-containing protein</fullName>
    </recommendedName>
</protein>
<keyword evidence="3 5" id="KW-1133">Transmembrane helix</keyword>
<dbReference type="PANTHER" id="PTHR38483">
    <property type="entry name" value="CHROMOSOME 1, WHOLE GENOME SHOTGUN SEQUENCE"/>
    <property type="match status" value="1"/>
</dbReference>
<feature type="transmembrane region" description="Helical" evidence="5">
    <location>
        <begin position="106"/>
        <end position="124"/>
    </location>
</feature>
<dbReference type="AlphaFoldDB" id="A0AAU9K5J0"/>
<keyword evidence="4 5" id="KW-0472">Membrane</keyword>
<dbReference type="InterPro" id="IPR005821">
    <property type="entry name" value="Ion_trans_dom"/>
</dbReference>
<comment type="subcellular location">
    <subcellularLocation>
        <location evidence="1">Membrane</location>
        <topology evidence="1">Multi-pass membrane protein</topology>
    </subcellularLocation>
</comment>
<dbReference type="InterPro" id="IPR027359">
    <property type="entry name" value="Volt_channel_dom_sf"/>
</dbReference>
<dbReference type="PANTHER" id="PTHR38483:SF1">
    <property type="entry name" value="ION TRANSPORT DOMAIN-CONTAINING PROTEIN"/>
    <property type="match status" value="1"/>
</dbReference>
<dbReference type="GO" id="GO:0016020">
    <property type="term" value="C:membrane"/>
    <property type="evidence" value="ECO:0007669"/>
    <property type="project" value="UniProtKB-SubCell"/>
</dbReference>
<dbReference type="Gene3D" id="1.20.120.350">
    <property type="entry name" value="Voltage-gated potassium channels. Chain C"/>
    <property type="match status" value="1"/>
</dbReference>
<evidence type="ECO:0000256" key="3">
    <source>
        <dbReference type="ARBA" id="ARBA00022989"/>
    </source>
</evidence>